<dbReference type="Gene3D" id="3.30.70.100">
    <property type="match status" value="1"/>
</dbReference>
<reference evidence="2 3" key="1">
    <citation type="submission" date="2019-12" db="EMBL/GenBank/DDBJ databases">
        <title>Genomic-based taxomic classification of the family Erythrobacteraceae.</title>
        <authorList>
            <person name="Xu L."/>
        </authorList>
    </citation>
    <scope>NUCLEOTIDE SEQUENCE [LARGE SCALE GENOMIC DNA]</scope>
    <source>
        <strain evidence="2 3">KCTC 42453</strain>
    </source>
</reference>
<comment type="caution">
    <text evidence="2">The sequence shown here is derived from an EMBL/GenBank/DDBJ whole genome shotgun (WGS) entry which is preliminary data.</text>
</comment>
<keyword evidence="2" id="KW-0560">Oxidoreductase</keyword>
<proteinExistence type="predicted"/>
<dbReference type="Proteomes" id="UP000431922">
    <property type="component" value="Unassembled WGS sequence"/>
</dbReference>
<dbReference type="SUPFAM" id="SSF54909">
    <property type="entry name" value="Dimeric alpha+beta barrel"/>
    <property type="match status" value="1"/>
</dbReference>
<name>A0A845B097_9SPHN</name>
<evidence type="ECO:0000259" key="1">
    <source>
        <dbReference type="PROSITE" id="PS51725"/>
    </source>
</evidence>
<evidence type="ECO:0000313" key="3">
    <source>
        <dbReference type="Proteomes" id="UP000431922"/>
    </source>
</evidence>
<organism evidence="2 3">
    <name type="scientific">Allopontixanthobacter sediminis</name>
    <dbReference type="NCBI Taxonomy" id="1689985"/>
    <lineage>
        <taxon>Bacteria</taxon>
        <taxon>Pseudomonadati</taxon>
        <taxon>Pseudomonadota</taxon>
        <taxon>Alphaproteobacteria</taxon>
        <taxon>Sphingomonadales</taxon>
        <taxon>Erythrobacteraceae</taxon>
        <taxon>Allopontixanthobacter</taxon>
    </lineage>
</organism>
<dbReference type="AlphaFoldDB" id="A0A845B097"/>
<dbReference type="RefSeq" id="WP_160754523.1">
    <property type="nucleotide sequence ID" value="NZ_WTYL01000001.1"/>
</dbReference>
<gene>
    <name evidence="2" type="ORF">GRI65_00130</name>
</gene>
<keyword evidence="3" id="KW-1185">Reference proteome</keyword>
<keyword evidence="2" id="KW-0503">Monooxygenase</keyword>
<feature type="domain" description="ABM" evidence="1">
    <location>
        <begin position="6"/>
        <end position="96"/>
    </location>
</feature>
<sequence length="100" mass="11744">MSSPGKSFIATLRTKPEKRDEFIALQTELKGLVKEQEPDAWVYELLQSDDDPDLFYCVATFKDEAAFDTHMHIDFHDRLVPPIFECLESEMEIQYLKSWQ</sequence>
<dbReference type="Pfam" id="PF03992">
    <property type="entry name" value="ABM"/>
    <property type="match status" value="1"/>
</dbReference>
<dbReference type="PROSITE" id="PS51725">
    <property type="entry name" value="ABM"/>
    <property type="match status" value="1"/>
</dbReference>
<dbReference type="GO" id="GO:0004497">
    <property type="term" value="F:monooxygenase activity"/>
    <property type="evidence" value="ECO:0007669"/>
    <property type="project" value="UniProtKB-KW"/>
</dbReference>
<evidence type="ECO:0000313" key="2">
    <source>
        <dbReference type="EMBL" id="MXP42857.1"/>
    </source>
</evidence>
<dbReference type="OrthoDB" id="9812192at2"/>
<dbReference type="EMBL" id="WTYL01000001">
    <property type="protein sequence ID" value="MXP42857.1"/>
    <property type="molecule type" value="Genomic_DNA"/>
</dbReference>
<dbReference type="InterPro" id="IPR007138">
    <property type="entry name" value="ABM_dom"/>
</dbReference>
<dbReference type="InterPro" id="IPR011008">
    <property type="entry name" value="Dimeric_a/b-barrel"/>
</dbReference>
<protein>
    <submittedName>
        <fullName evidence="2">Antibiotic biosynthesis monooxygenase</fullName>
    </submittedName>
</protein>
<accession>A0A845B097</accession>